<dbReference type="GO" id="GO:0005737">
    <property type="term" value="C:cytoplasm"/>
    <property type="evidence" value="ECO:0007669"/>
    <property type="project" value="TreeGrafter"/>
</dbReference>
<dbReference type="GO" id="GO:0004150">
    <property type="term" value="F:dihydroneopterin aldolase activity"/>
    <property type="evidence" value="ECO:0007669"/>
    <property type="project" value="UniProtKB-UniRule"/>
</dbReference>
<accession>A0A1H9QVT2</accession>
<dbReference type="InterPro" id="IPR006157">
    <property type="entry name" value="FolB_dom"/>
</dbReference>
<evidence type="ECO:0000313" key="9">
    <source>
        <dbReference type="EMBL" id="SER64540.1"/>
    </source>
</evidence>
<evidence type="ECO:0000313" key="10">
    <source>
        <dbReference type="Proteomes" id="UP000198948"/>
    </source>
</evidence>
<comment type="catalytic activity">
    <reaction evidence="1 7">
        <text>7,8-dihydroneopterin = 6-hydroxymethyl-7,8-dihydropterin + glycolaldehyde</text>
        <dbReference type="Rhea" id="RHEA:10540"/>
        <dbReference type="ChEBI" id="CHEBI:17001"/>
        <dbReference type="ChEBI" id="CHEBI:17071"/>
        <dbReference type="ChEBI" id="CHEBI:44841"/>
        <dbReference type="EC" id="4.1.2.25"/>
    </reaction>
</comment>
<comment type="function">
    <text evidence="6 7">Catalyzes the conversion of 7,8-dihydroneopterin to 6-hydroxymethyl-7,8-dihydropterin.</text>
</comment>
<reference evidence="9 10" key="1">
    <citation type="submission" date="2016-10" db="EMBL/GenBank/DDBJ databases">
        <authorList>
            <person name="de Groot N.N."/>
        </authorList>
    </citation>
    <scope>NUCLEOTIDE SEQUENCE [LARGE SCALE GENOMIC DNA]</scope>
    <source>
        <strain evidence="9 10">DSM 13760</strain>
    </source>
</reference>
<dbReference type="InterPro" id="IPR006156">
    <property type="entry name" value="Dihydroneopterin_aldolase"/>
</dbReference>
<keyword evidence="10" id="KW-1185">Reference proteome</keyword>
<dbReference type="GO" id="GO:0046656">
    <property type="term" value="P:folic acid biosynthetic process"/>
    <property type="evidence" value="ECO:0007669"/>
    <property type="project" value="UniProtKB-UniRule"/>
</dbReference>
<dbReference type="EMBL" id="FOHA01000002">
    <property type="protein sequence ID" value="SER64540.1"/>
    <property type="molecule type" value="Genomic_DNA"/>
</dbReference>
<dbReference type="SMART" id="SM00905">
    <property type="entry name" value="FolB"/>
    <property type="match status" value="1"/>
</dbReference>
<dbReference type="Proteomes" id="UP000198948">
    <property type="component" value="Unassembled WGS sequence"/>
</dbReference>
<evidence type="ECO:0000256" key="6">
    <source>
        <dbReference type="ARBA" id="ARBA00037702"/>
    </source>
</evidence>
<dbReference type="SUPFAM" id="SSF55620">
    <property type="entry name" value="Tetrahydrobiopterin biosynthesis enzymes-like"/>
    <property type="match status" value="1"/>
</dbReference>
<evidence type="ECO:0000256" key="3">
    <source>
        <dbReference type="ARBA" id="ARBA00005708"/>
    </source>
</evidence>
<sequence>MGKIRINNLSFYTKNGVLPEERVLGQRLEIDVELTLDLAKAGKTDCVADTISYAEVNDQIALRLNNHSYDLIEAVASAIIDDIEAVHGPKLTKVLVRVRKYGVPMPGIFDNVEVELEREMTH</sequence>
<comment type="pathway">
    <text evidence="2 7">Cofactor biosynthesis; tetrahydrofolate biosynthesis; 2-amino-4-hydroxy-6-hydroxymethyl-7,8-dihydropteridine diphosphate from 7,8-dihydroneopterin triphosphate: step 3/4.</text>
</comment>
<dbReference type="CDD" id="cd00534">
    <property type="entry name" value="DHNA_DHNTPE"/>
    <property type="match status" value="1"/>
</dbReference>
<feature type="domain" description="Dihydroneopterin aldolase/epimerase" evidence="8">
    <location>
        <begin position="4"/>
        <end position="118"/>
    </location>
</feature>
<comment type="similarity">
    <text evidence="3 7">Belongs to the DHNA family.</text>
</comment>
<dbReference type="EC" id="4.1.2.25" evidence="7"/>
<dbReference type="RefSeq" id="WP_092650303.1">
    <property type="nucleotide sequence ID" value="NZ_FOHA01000002.1"/>
</dbReference>
<name>A0A1H9QVT2_9LACT</name>
<dbReference type="UniPathway" id="UPA00077">
    <property type="reaction ID" value="UER00154"/>
</dbReference>
<evidence type="ECO:0000256" key="1">
    <source>
        <dbReference type="ARBA" id="ARBA00001353"/>
    </source>
</evidence>
<dbReference type="GO" id="GO:0046654">
    <property type="term" value="P:tetrahydrofolate biosynthetic process"/>
    <property type="evidence" value="ECO:0007669"/>
    <property type="project" value="UniProtKB-UniRule"/>
</dbReference>
<dbReference type="OrthoDB" id="9803748at2"/>
<evidence type="ECO:0000256" key="2">
    <source>
        <dbReference type="ARBA" id="ARBA00005013"/>
    </source>
</evidence>
<keyword evidence="4 7" id="KW-0289">Folate biosynthesis</keyword>
<dbReference type="PANTHER" id="PTHR42844">
    <property type="entry name" value="DIHYDRONEOPTERIN ALDOLASE 1-RELATED"/>
    <property type="match status" value="1"/>
</dbReference>
<dbReference type="AlphaFoldDB" id="A0A1H9QVT2"/>
<dbReference type="InterPro" id="IPR043133">
    <property type="entry name" value="GTP-CH-I_C/QueF"/>
</dbReference>
<protein>
    <recommendedName>
        <fullName evidence="7">7,8-dihydroneopterin aldolase</fullName>
        <ecNumber evidence="7">4.1.2.25</ecNumber>
    </recommendedName>
</protein>
<dbReference type="NCBIfam" id="TIGR00525">
    <property type="entry name" value="folB"/>
    <property type="match status" value="1"/>
</dbReference>
<evidence type="ECO:0000259" key="8">
    <source>
        <dbReference type="SMART" id="SM00905"/>
    </source>
</evidence>
<proteinExistence type="inferred from homology"/>
<evidence type="ECO:0000256" key="7">
    <source>
        <dbReference type="RuleBase" id="RU362079"/>
    </source>
</evidence>
<dbReference type="Gene3D" id="3.30.1130.10">
    <property type="match status" value="1"/>
</dbReference>
<dbReference type="PANTHER" id="PTHR42844:SF1">
    <property type="entry name" value="DIHYDRONEOPTERIN ALDOLASE 1-RELATED"/>
    <property type="match status" value="1"/>
</dbReference>
<gene>
    <name evidence="9" type="ORF">SAMN04488559_102314</name>
</gene>
<dbReference type="NCBIfam" id="TIGR00526">
    <property type="entry name" value="folB_dom"/>
    <property type="match status" value="1"/>
</dbReference>
<dbReference type="Pfam" id="PF02152">
    <property type="entry name" value="FolB"/>
    <property type="match status" value="1"/>
</dbReference>
<organism evidence="9 10">
    <name type="scientific">Isobaculum melis</name>
    <dbReference type="NCBI Taxonomy" id="142588"/>
    <lineage>
        <taxon>Bacteria</taxon>
        <taxon>Bacillati</taxon>
        <taxon>Bacillota</taxon>
        <taxon>Bacilli</taxon>
        <taxon>Lactobacillales</taxon>
        <taxon>Carnobacteriaceae</taxon>
        <taxon>Isobaculum</taxon>
    </lineage>
</organism>
<evidence type="ECO:0000256" key="5">
    <source>
        <dbReference type="ARBA" id="ARBA00023239"/>
    </source>
</evidence>
<keyword evidence="5 7" id="KW-0456">Lyase</keyword>
<dbReference type="STRING" id="142588.SAMN04488559_102314"/>
<evidence type="ECO:0000256" key="4">
    <source>
        <dbReference type="ARBA" id="ARBA00022909"/>
    </source>
</evidence>